<evidence type="ECO:0000313" key="3">
    <source>
        <dbReference type="EMBL" id="WEL19169.1"/>
    </source>
</evidence>
<dbReference type="Proteomes" id="UP001218034">
    <property type="component" value="Chromosome"/>
</dbReference>
<sequence length="238" mass="27233">MGLPEKPSSKHFIEVENNEEVAAVHHEDDSDKWIFFCHGFGSNKEGSYEKRCEYFQERGYNTVRFDFRGNGESDGDFIEQTLSSRINDLKAVIDHFEPGTFVLFGSSFGEKVVFHAAEDLEPEVVIGRAPVTYNKIMEKYRAVVEEKGEFTHHGEKTIDRRFYEDFDSYQFDSVVENLEAETVIFHGGADTTVHPENSFEAAQALNSDVSLHKFEGERHSFSDKAEARMLELMAVHLD</sequence>
<keyword evidence="1 3" id="KW-0378">Hydrolase</keyword>
<evidence type="ECO:0000256" key="1">
    <source>
        <dbReference type="ARBA" id="ARBA00022801"/>
    </source>
</evidence>
<dbReference type="InterPro" id="IPR052382">
    <property type="entry name" value="ABHD10_acyl-thioesterase"/>
</dbReference>
<dbReference type="InterPro" id="IPR022742">
    <property type="entry name" value="Hydrolase_4"/>
</dbReference>
<dbReference type="GeneID" id="90589571"/>
<reference evidence="3 4" key="1">
    <citation type="submission" date="2022-09" db="EMBL/GenBank/DDBJ databases">
        <title>Xylan utilization by haloarchaea-nanohaloarchaea associations.</title>
        <authorList>
            <person name="Yakimov M."/>
        </authorList>
    </citation>
    <scope>NUCLEOTIDE SEQUENCE [LARGE SCALE GENOMIC DNA]</scope>
    <source>
        <strain evidence="3 4">SVXNc</strain>
    </source>
</reference>
<organism evidence="3 4">
    <name type="scientific">Candidatus Nanohalococcus occultus</name>
    <dbReference type="NCBI Taxonomy" id="2978047"/>
    <lineage>
        <taxon>Archaea</taxon>
        <taxon>Candidatus Nanohalarchaeota</taxon>
        <taxon>Candidatus Nanohalarchaeota incertae sedis</taxon>
        <taxon>Candidatus Nanohalococcus</taxon>
    </lineage>
</organism>
<accession>A0ABY8CD71</accession>
<dbReference type="RefSeq" id="WP_347722040.1">
    <property type="nucleotide sequence ID" value="NZ_CP104395.1"/>
</dbReference>
<protein>
    <submittedName>
        <fullName evidence="3">Alpha/beta superfamily hydrolase</fullName>
    </submittedName>
</protein>
<dbReference type="Gene3D" id="3.40.50.1820">
    <property type="entry name" value="alpha/beta hydrolase"/>
    <property type="match status" value="1"/>
</dbReference>
<dbReference type="PANTHER" id="PTHR16138">
    <property type="entry name" value="MYCOPHENOLIC ACID ACYL-GLUCURONIDE ESTERASE, MITOCHONDRIAL"/>
    <property type="match status" value="1"/>
</dbReference>
<dbReference type="Pfam" id="PF12146">
    <property type="entry name" value="Hydrolase_4"/>
    <property type="match status" value="1"/>
</dbReference>
<dbReference type="SUPFAM" id="SSF53474">
    <property type="entry name" value="alpha/beta-Hydrolases"/>
    <property type="match status" value="1"/>
</dbReference>
<gene>
    <name evidence="3" type="primary">mhpC</name>
    <name evidence="3" type="ORF">SVXNc_0137</name>
</gene>
<evidence type="ECO:0000313" key="4">
    <source>
        <dbReference type="Proteomes" id="UP001218034"/>
    </source>
</evidence>
<feature type="domain" description="Serine aminopeptidase S33" evidence="2">
    <location>
        <begin position="30"/>
        <end position="126"/>
    </location>
</feature>
<evidence type="ECO:0000259" key="2">
    <source>
        <dbReference type="Pfam" id="PF12146"/>
    </source>
</evidence>
<dbReference type="InterPro" id="IPR029058">
    <property type="entry name" value="AB_hydrolase_fold"/>
</dbReference>
<dbReference type="PANTHER" id="PTHR16138:SF7">
    <property type="entry name" value="PALMITOYL-PROTEIN THIOESTERASE ABHD10, MITOCHONDRIAL"/>
    <property type="match status" value="1"/>
</dbReference>
<keyword evidence="4" id="KW-1185">Reference proteome</keyword>
<proteinExistence type="predicted"/>
<name>A0ABY8CD71_9ARCH</name>
<dbReference type="GO" id="GO:0016787">
    <property type="term" value="F:hydrolase activity"/>
    <property type="evidence" value="ECO:0007669"/>
    <property type="project" value="UniProtKB-KW"/>
</dbReference>
<dbReference type="EMBL" id="CP104395">
    <property type="protein sequence ID" value="WEL19169.1"/>
    <property type="molecule type" value="Genomic_DNA"/>
</dbReference>